<dbReference type="Proteomes" id="UP001286313">
    <property type="component" value="Unassembled WGS sequence"/>
</dbReference>
<gene>
    <name evidence="1" type="ORF">Pcinc_043047</name>
</gene>
<evidence type="ECO:0000313" key="2">
    <source>
        <dbReference type="Proteomes" id="UP001286313"/>
    </source>
</evidence>
<feature type="non-terminal residue" evidence="1">
    <location>
        <position position="1"/>
    </location>
</feature>
<comment type="caution">
    <text evidence="1">The sequence shown here is derived from an EMBL/GenBank/DDBJ whole genome shotgun (WGS) entry which is preliminary data.</text>
</comment>
<dbReference type="AlphaFoldDB" id="A0AAE1BGQ5"/>
<protein>
    <submittedName>
        <fullName evidence="1">Uncharacterized protein</fullName>
    </submittedName>
</protein>
<reference evidence="1" key="1">
    <citation type="submission" date="2023-10" db="EMBL/GenBank/DDBJ databases">
        <title>Genome assemblies of two species of porcelain crab, Petrolisthes cinctipes and Petrolisthes manimaculis (Anomura: Porcellanidae).</title>
        <authorList>
            <person name="Angst P."/>
        </authorList>
    </citation>
    <scope>NUCLEOTIDE SEQUENCE</scope>
    <source>
        <strain evidence="1">PB745_01</strain>
        <tissue evidence="1">Gill</tissue>
    </source>
</reference>
<sequence length="45" mass="5391">MERDSIDSEIVRNFHNEFFQDNEGFDEMEKSMFNEVVDDGEVDDE</sequence>
<proteinExistence type="predicted"/>
<accession>A0AAE1BGQ5</accession>
<organism evidence="1 2">
    <name type="scientific">Petrolisthes cinctipes</name>
    <name type="common">Flat porcelain crab</name>
    <dbReference type="NCBI Taxonomy" id="88211"/>
    <lineage>
        <taxon>Eukaryota</taxon>
        <taxon>Metazoa</taxon>
        <taxon>Ecdysozoa</taxon>
        <taxon>Arthropoda</taxon>
        <taxon>Crustacea</taxon>
        <taxon>Multicrustacea</taxon>
        <taxon>Malacostraca</taxon>
        <taxon>Eumalacostraca</taxon>
        <taxon>Eucarida</taxon>
        <taxon>Decapoda</taxon>
        <taxon>Pleocyemata</taxon>
        <taxon>Anomura</taxon>
        <taxon>Galatheoidea</taxon>
        <taxon>Porcellanidae</taxon>
        <taxon>Petrolisthes</taxon>
    </lineage>
</organism>
<keyword evidence="2" id="KW-1185">Reference proteome</keyword>
<evidence type="ECO:0000313" key="1">
    <source>
        <dbReference type="EMBL" id="KAK3850233.1"/>
    </source>
</evidence>
<dbReference type="EMBL" id="JAWQEG010008483">
    <property type="protein sequence ID" value="KAK3850233.1"/>
    <property type="molecule type" value="Genomic_DNA"/>
</dbReference>
<name>A0AAE1BGQ5_PETCI</name>